<dbReference type="InterPro" id="IPR029014">
    <property type="entry name" value="NiFe-Hase_large"/>
</dbReference>
<organism evidence="3 4">
    <name type="scientific">Candidatus Wallbacteria bacterium HGW-Wallbacteria-1</name>
    <dbReference type="NCBI Taxonomy" id="2013854"/>
    <lineage>
        <taxon>Bacteria</taxon>
        <taxon>Candidatus Walliibacteriota</taxon>
    </lineage>
</organism>
<protein>
    <submittedName>
        <fullName evidence="3">Hydrogenase</fullName>
    </submittedName>
</protein>
<dbReference type="Gene3D" id="1.10.645.10">
    <property type="entry name" value="Cytochrome-c3 Hydrogenase, chain B"/>
    <property type="match status" value="1"/>
</dbReference>
<dbReference type="InterPro" id="IPR001135">
    <property type="entry name" value="NADH_Q_OxRdtase_suD"/>
</dbReference>
<sequence>MNNYVETDNPGFVSLSELIPSSLEIFIEEIDSLASRGMVPLLFFGMAISESLHLPDNLYGKGNSKKRDILLIAAMSNREKKKITILSGLASRGDSFNSLTPTHPRFHLFERELMEEWNITPINHPWLKPVRRKTSEIFPDEYGKSRKKEIPDKKDLYNFLRMEGTQIHQVAVGPVHAGVIEPGHFRFQCQGENVFHLEIQLGYQHRGIEELMIGSTPHRALKLAESIAGDTCIGHGWACAMIMETLAKQEPLEASHQLRAIALEMERAAIHIGDLGALGGDIAYMMAPSIFADTRTRIINSTLLLCGNRFGRNLLTPGGVSSLPDSETVKKVIAALEFALNKASSTAEIMFDSASVLSRMENTGVISATDADTIGLVGPAGRASGLAVDVRLDHPWSVYRSTDAFSGKQNYKQTGDVLSRALIRYLETVDSLKFSISHLEKFDTYSISNANPERPFALRSNGLSIALTEGWRGEIAHCGITDSKGNFTRYKIKDPSFNNWHGLAMAVRTNGISDFPLCNKSFNLSYCGHDL</sequence>
<dbReference type="InterPro" id="IPR037232">
    <property type="entry name" value="NADH_quin_OxRdtase_su_C/D-like"/>
</dbReference>
<comment type="caution">
    <text evidence="3">The sequence shown here is derived from an EMBL/GenBank/DDBJ whole genome shotgun (WGS) entry which is preliminary data.</text>
</comment>
<dbReference type="GO" id="GO:0016651">
    <property type="term" value="F:oxidoreductase activity, acting on NAD(P)H"/>
    <property type="evidence" value="ECO:0007669"/>
    <property type="project" value="InterPro"/>
</dbReference>
<dbReference type="SUPFAM" id="SSF143243">
    <property type="entry name" value="Nqo5-like"/>
    <property type="match status" value="1"/>
</dbReference>
<name>A0A2N1PPT0_9BACT</name>
<dbReference type="PANTHER" id="PTHR43485:SF1">
    <property type="entry name" value="FORMATE HYDROGENLYASE SUBUNIT 5-RELATED"/>
    <property type="match status" value="1"/>
</dbReference>
<keyword evidence="1" id="KW-0560">Oxidoreductase</keyword>
<dbReference type="AlphaFoldDB" id="A0A2N1PPT0"/>
<dbReference type="GO" id="GO:0048038">
    <property type="term" value="F:quinone binding"/>
    <property type="evidence" value="ECO:0007669"/>
    <property type="project" value="InterPro"/>
</dbReference>
<reference evidence="3 4" key="1">
    <citation type="journal article" date="2017" name="ISME J.">
        <title>Potential for microbial H2 and metal transformations associated with novel bacteria and archaea in deep terrestrial subsurface sediments.</title>
        <authorList>
            <person name="Hernsdorf A.W."/>
            <person name="Amano Y."/>
            <person name="Miyakawa K."/>
            <person name="Ise K."/>
            <person name="Suzuki Y."/>
            <person name="Anantharaman K."/>
            <person name="Probst A."/>
            <person name="Burstein D."/>
            <person name="Thomas B.C."/>
            <person name="Banfield J.F."/>
        </authorList>
    </citation>
    <scope>NUCLEOTIDE SEQUENCE [LARGE SCALE GENOMIC DNA]</scope>
    <source>
        <strain evidence="3">HGW-Wallbacteria-1</strain>
    </source>
</reference>
<feature type="domain" description="NADH-quinone oxidoreductase subunit D" evidence="2">
    <location>
        <begin position="288"/>
        <end position="524"/>
    </location>
</feature>
<accession>A0A2N1PPT0</accession>
<dbReference type="SUPFAM" id="SSF56762">
    <property type="entry name" value="HydB/Nqo4-like"/>
    <property type="match status" value="1"/>
</dbReference>
<evidence type="ECO:0000256" key="1">
    <source>
        <dbReference type="ARBA" id="ARBA00023002"/>
    </source>
</evidence>
<dbReference type="Proteomes" id="UP000233256">
    <property type="component" value="Unassembled WGS sequence"/>
</dbReference>
<dbReference type="EMBL" id="PGXC01000006">
    <property type="protein sequence ID" value="PKK90292.1"/>
    <property type="molecule type" value="Genomic_DNA"/>
</dbReference>
<dbReference type="Pfam" id="PF00346">
    <property type="entry name" value="Complex1_49kDa"/>
    <property type="match status" value="1"/>
</dbReference>
<proteinExistence type="predicted"/>
<dbReference type="InterPro" id="IPR052197">
    <property type="entry name" value="ComplexI_49kDa-like"/>
</dbReference>
<dbReference type="GO" id="GO:0051287">
    <property type="term" value="F:NAD binding"/>
    <property type="evidence" value="ECO:0007669"/>
    <property type="project" value="InterPro"/>
</dbReference>
<evidence type="ECO:0000259" key="2">
    <source>
        <dbReference type="Pfam" id="PF00346"/>
    </source>
</evidence>
<evidence type="ECO:0000313" key="4">
    <source>
        <dbReference type="Proteomes" id="UP000233256"/>
    </source>
</evidence>
<dbReference type="PANTHER" id="PTHR43485">
    <property type="entry name" value="HYDROGENASE-4 COMPONENT G"/>
    <property type="match status" value="1"/>
</dbReference>
<gene>
    <name evidence="3" type="ORF">CVV64_10015</name>
</gene>
<evidence type="ECO:0000313" key="3">
    <source>
        <dbReference type="EMBL" id="PKK90292.1"/>
    </source>
</evidence>